<evidence type="ECO:0000313" key="2">
    <source>
        <dbReference type="EMBL" id="KAF7679842.1"/>
    </source>
</evidence>
<comment type="caution">
    <text evidence="2">The sequence shown here is derived from an EMBL/GenBank/DDBJ whole genome shotgun (WGS) entry which is preliminary data.</text>
</comment>
<dbReference type="PANTHER" id="PTHR47431">
    <property type="entry name" value="ZN(II)2CYS6 TRANSCRIPTION FACTOR (EUROFUNG)-RELATED"/>
    <property type="match status" value="1"/>
</dbReference>
<dbReference type="GeneID" id="62199718"/>
<dbReference type="RefSeq" id="XP_038789832.1">
    <property type="nucleotide sequence ID" value="XM_038926540.1"/>
</dbReference>
<feature type="region of interest" description="Disordered" evidence="1">
    <location>
        <begin position="111"/>
        <end position="130"/>
    </location>
</feature>
<evidence type="ECO:0000313" key="3">
    <source>
        <dbReference type="Proteomes" id="UP000596902"/>
    </source>
</evidence>
<dbReference type="EMBL" id="JAAABM010000002">
    <property type="protein sequence ID" value="KAF7679842.1"/>
    <property type="molecule type" value="Genomic_DNA"/>
</dbReference>
<sequence>MFDCRTSDNTDSEYPQETYYGGLLPPLFSGDLDSFQFEGMFGGSTDAELDSFFTEMFRIPSFPRVGSFDPAGPILEESQPIYKQRYHSDAQVLESYYKHIHPVFPILPPPTEEPRIDSLEEDASSNGSFLSQTSSPLILALSSVLYLSDALKPPSVVNDGNLVQNLYQRAADLVERFSLSSPLSQDTVLPSAFHAHVPQQLEVPLACCVLSLYQYLRWGNIEEMTRLAQKAHSIIKAMSSPVNQVDVHTVNIPHPTTLGNSEMWTQYVSAEETLVAATLLLVALVKGSDSETEVPAFNRNIRLLDKVIVQQLAAIPDAPSTSHDISYRTEERLAISLRAIAKIRLHSARIKLHRYRAFMHHPTILQKFSPTTTTRGHHHRVINTEHTSNGNTQHGHRETRPTTQIFPFSTHHALTTCLESATTITTSLSHLLSLGTRAAPQICSAALASYTLMMIFHFEHQLPQPQSQSRLHPSSQLRPRLATRMISPSGVMQGSIQAQCEESAGTAIEVLESFAGDFEFIGGLRGQINKATHATFCSRPS</sequence>
<accession>A0A8H7BDX4</accession>
<evidence type="ECO:0000256" key="1">
    <source>
        <dbReference type="SAM" id="MobiDB-lite"/>
    </source>
</evidence>
<gene>
    <name evidence="2" type="ORF">GT037_001493</name>
</gene>
<reference evidence="2" key="2">
    <citation type="submission" date="2020-08" db="EMBL/GenBank/DDBJ databases">
        <title>Draft Genome Sequence of Cumin Blight Pathogen Alternaria burnsii.</title>
        <authorList>
            <person name="Feng Z."/>
        </authorList>
    </citation>
    <scope>NUCLEOTIDE SEQUENCE</scope>
    <source>
        <strain evidence="2">CBS107.38</strain>
    </source>
</reference>
<organism evidence="2 3">
    <name type="scientific">Alternaria burnsii</name>
    <dbReference type="NCBI Taxonomy" id="1187904"/>
    <lineage>
        <taxon>Eukaryota</taxon>
        <taxon>Fungi</taxon>
        <taxon>Dikarya</taxon>
        <taxon>Ascomycota</taxon>
        <taxon>Pezizomycotina</taxon>
        <taxon>Dothideomycetes</taxon>
        <taxon>Pleosporomycetidae</taxon>
        <taxon>Pleosporales</taxon>
        <taxon>Pleosporineae</taxon>
        <taxon>Pleosporaceae</taxon>
        <taxon>Alternaria</taxon>
        <taxon>Alternaria sect. Alternaria</taxon>
    </lineage>
</organism>
<dbReference type="Proteomes" id="UP000596902">
    <property type="component" value="Unassembled WGS sequence"/>
</dbReference>
<dbReference type="CDD" id="cd12148">
    <property type="entry name" value="fungal_TF_MHR"/>
    <property type="match status" value="1"/>
</dbReference>
<dbReference type="AlphaFoldDB" id="A0A8H7BDX4"/>
<proteinExistence type="predicted"/>
<reference evidence="2" key="1">
    <citation type="submission" date="2020-01" db="EMBL/GenBank/DDBJ databases">
        <authorList>
            <person name="Feng Z.H.Z."/>
        </authorList>
    </citation>
    <scope>NUCLEOTIDE SEQUENCE</scope>
    <source>
        <strain evidence="2">CBS107.38</strain>
    </source>
</reference>
<evidence type="ECO:0008006" key="4">
    <source>
        <dbReference type="Google" id="ProtNLM"/>
    </source>
</evidence>
<keyword evidence="3" id="KW-1185">Reference proteome</keyword>
<protein>
    <recommendedName>
        <fullName evidence="4">Transcription factor domain-containing protein</fullName>
    </recommendedName>
</protein>
<dbReference type="PANTHER" id="PTHR47431:SF1">
    <property type="entry name" value="ZN(II)2CYS6 TRANSCRIPTION FACTOR (EUROFUNG)"/>
    <property type="match status" value="1"/>
</dbReference>
<name>A0A8H7BDX4_9PLEO</name>